<dbReference type="InterPro" id="IPR019289">
    <property type="entry name" value="Phage_tail_E/E"/>
</dbReference>
<evidence type="ECO:0000313" key="2">
    <source>
        <dbReference type="Proteomes" id="UP001163255"/>
    </source>
</evidence>
<dbReference type="Pfam" id="PF10109">
    <property type="entry name" value="Phage_TAC_7"/>
    <property type="match status" value="1"/>
</dbReference>
<reference evidence="1" key="1">
    <citation type="submission" date="2022-10" db="EMBL/GenBank/DDBJ databases">
        <title>Completed Genome Sequence of two octocoral isolated bacterium, Endozoicomonas euniceicola EF212T and Endozoicomonas gorgoniicola PS125T.</title>
        <authorList>
            <person name="Chiou Y.-J."/>
            <person name="Chen Y.-H."/>
        </authorList>
    </citation>
    <scope>NUCLEOTIDE SEQUENCE</scope>
    <source>
        <strain evidence="1">EF212</strain>
    </source>
</reference>
<accession>A0ABY6GND9</accession>
<name>A0ABY6GND9_9GAMM</name>
<evidence type="ECO:0000313" key="1">
    <source>
        <dbReference type="EMBL" id="UYM14249.1"/>
    </source>
</evidence>
<protein>
    <submittedName>
        <fullName evidence="1">Phage tail assembly protein</fullName>
    </submittedName>
</protein>
<proteinExistence type="predicted"/>
<gene>
    <name evidence="1" type="ORF">NX720_15230</name>
</gene>
<dbReference type="EMBL" id="CP103300">
    <property type="protein sequence ID" value="UYM14249.1"/>
    <property type="molecule type" value="Genomic_DNA"/>
</dbReference>
<keyword evidence="2" id="KW-1185">Reference proteome</keyword>
<organism evidence="1 2">
    <name type="scientific">Endozoicomonas euniceicola</name>
    <dbReference type="NCBI Taxonomy" id="1234143"/>
    <lineage>
        <taxon>Bacteria</taxon>
        <taxon>Pseudomonadati</taxon>
        <taxon>Pseudomonadota</taxon>
        <taxon>Gammaproteobacteria</taxon>
        <taxon>Oceanospirillales</taxon>
        <taxon>Endozoicomonadaceae</taxon>
        <taxon>Endozoicomonas</taxon>
    </lineage>
</organism>
<dbReference type="Proteomes" id="UP001163255">
    <property type="component" value="Chromosome"/>
</dbReference>
<dbReference type="RefSeq" id="WP_262595651.1">
    <property type="nucleotide sequence ID" value="NZ_CP103300.1"/>
</dbReference>
<sequence length="79" mass="9007">MSKDIKLEYPITIDGTEISVLRMRRPKVKDMLATDKIKNAAERDIATFANLCEVSPADIEELDMADMQQLQEAFQDFLS</sequence>